<accession>A0A928Z564</accession>
<dbReference type="InterPro" id="IPR026467">
    <property type="entry name" value="Ser/Gly_Cys_C_dom"/>
</dbReference>
<evidence type="ECO:0000313" key="2">
    <source>
        <dbReference type="EMBL" id="MBE9033331.1"/>
    </source>
</evidence>
<dbReference type="RefSeq" id="WP_264328139.1">
    <property type="nucleotide sequence ID" value="NZ_JADEXQ010000179.1"/>
</dbReference>
<evidence type="ECO:0000313" key="3">
    <source>
        <dbReference type="Proteomes" id="UP000625316"/>
    </source>
</evidence>
<evidence type="ECO:0000256" key="1">
    <source>
        <dbReference type="SAM" id="Phobius"/>
    </source>
</evidence>
<feature type="transmembrane region" description="Helical" evidence="1">
    <location>
        <begin position="390"/>
        <end position="410"/>
    </location>
</feature>
<feature type="transmembrane region" description="Helical" evidence="1">
    <location>
        <begin position="229"/>
        <end position="246"/>
    </location>
</feature>
<comment type="caution">
    <text evidence="2">The sequence shown here is derived from an EMBL/GenBank/DDBJ whole genome shotgun (WGS) entry which is preliminary data.</text>
</comment>
<keyword evidence="1" id="KW-0472">Membrane</keyword>
<keyword evidence="3" id="KW-1185">Reference proteome</keyword>
<proteinExistence type="predicted"/>
<keyword evidence="1" id="KW-0812">Transmembrane</keyword>
<sequence>MNNDILCPDRVLATLTPSQRATYKRLNDYDFDRPDSTLPFSRRLTKENRWSRDYTDRAIREYKRFAFMAVVARHPVSPSDQVDQVWHLHLTYTRSYWQEFCDEILGTPLHHEPTKGGANERAKHDDWYRRTLESYEQIFGHAPPADLWPASEFRFGRDNHFARFNTQQNWILPKPQFLQTKPQLPAVPRLNLRAIVTICLCLGLSSLMVSCQADGSSLNPLDMRGPDFLGFYFCLNMILIGAGLILRQMLRAVAPANSTPRLDDYETAYLAGGRNRLLQAVITKLADQGCVELDAKKQLTLVSPLPRDASRIDSDVATAIDGSTKLHTLQFNADIISTTQQFRDRLIEQGLLLSPAQIQKIKLYPTLLILLSLGLGVMKIFVGMSLGRPVGFLCMIGFVLLIVAVFFYGIDPDRTKAGDRLIAQLTKTSKTQIQLADSAEPNLVNNVALFGSSVLLASGLEGFHSYLAPPVTTSSSSSTTSGCSTSSGSSCSSGCGSSCVSGCGGGCGGCGG</sequence>
<name>A0A928Z564_9CYAN</name>
<gene>
    <name evidence="2" type="ORF">IQ266_26715</name>
</gene>
<dbReference type="EMBL" id="JADEXQ010000179">
    <property type="protein sequence ID" value="MBE9033331.1"/>
    <property type="molecule type" value="Genomic_DNA"/>
</dbReference>
<dbReference type="NCBIfam" id="TIGR04222">
    <property type="entry name" value="near_uncomplex"/>
    <property type="match status" value="1"/>
</dbReference>
<organism evidence="2 3">
    <name type="scientific">Romeriopsis navalis LEGE 11480</name>
    <dbReference type="NCBI Taxonomy" id="2777977"/>
    <lineage>
        <taxon>Bacteria</taxon>
        <taxon>Bacillati</taxon>
        <taxon>Cyanobacteriota</taxon>
        <taxon>Cyanophyceae</taxon>
        <taxon>Leptolyngbyales</taxon>
        <taxon>Leptolyngbyaceae</taxon>
        <taxon>Romeriopsis</taxon>
        <taxon>Romeriopsis navalis</taxon>
    </lineage>
</organism>
<protein>
    <submittedName>
        <fullName evidence="2">TIGR04222 domain-containing membrane protein</fullName>
    </submittedName>
</protein>
<reference evidence="2" key="1">
    <citation type="submission" date="2020-10" db="EMBL/GenBank/DDBJ databases">
        <authorList>
            <person name="Castelo-Branco R."/>
            <person name="Eusebio N."/>
            <person name="Adriana R."/>
            <person name="Vieira A."/>
            <person name="Brugerolle De Fraissinette N."/>
            <person name="Rezende De Castro R."/>
            <person name="Schneider M.P."/>
            <person name="Vasconcelos V."/>
            <person name="Leao P.N."/>
        </authorList>
    </citation>
    <scope>NUCLEOTIDE SEQUENCE</scope>
    <source>
        <strain evidence="2">LEGE 11480</strain>
    </source>
</reference>
<dbReference type="AlphaFoldDB" id="A0A928Z564"/>
<feature type="transmembrane region" description="Helical" evidence="1">
    <location>
        <begin position="190"/>
        <end position="209"/>
    </location>
</feature>
<feature type="transmembrane region" description="Helical" evidence="1">
    <location>
        <begin position="363"/>
        <end position="384"/>
    </location>
</feature>
<dbReference type="Proteomes" id="UP000625316">
    <property type="component" value="Unassembled WGS sequence"/>
</dbReference>
<keyword evidence="1" id="KW-1133">Transmembrane helix</keyword>